<comment type="subcellular location">
    <subcellularLocation>
        <location evidence="1">Membrane</location>
        <topology evidence="1">Multi-pass membrane protein</topology>
    </subcellularLocation>
</comment>
<feature type="transmembrane region" description="Helical" evidence="5">
    <location>
        <begin position="29"/>
        <end position="48"/>
    </location>
</feature>
<dbReference type="PANTHER" id="PTHR30249:SF0">
    <property type="entry name" value="PLASTIDAL GLYCOLATE_GLYCERATE TRANSLOCATOR 1, CHLOROPLASTIC"/>
    <property type="match status" value="1"/>
</dbReference>
<dbReference type="Proteomes" id="UP001652504">
    <property type="component" value="Unassembled WGS sequence"/>
</dbReference>
<proteinExistence type="predicted"/>
<evidence type="ECO:0000256" key="5">
    <source>
        <dbReference type="SAM" id="Phobius"/>
    </source>
</evidence>
<reference evidence="6 7" key="1">
    <citation type="submission" date="2022-10" db="EMBL/GenBank/DDBJ databases">
        <title>Aestuariibacter sp. AA17 isolated from Montipora capitata coral fragment.</title>
        <authorList>
            <person name="Emsley S.A."/>
            <person name="Pfannmuller K.M."/>
            <person name="Loughran R.M."/>
            <person name="Shlafstein M."/>
            <person name="Papke E."/>
            <person name="Saw J.H."/>
            <person name="Ushijima B."/>
            <person name="Videau P."/>
        </authorList>
    </citation>
    <scope>NUCLEOTIDE SEQUENCE [LARGE SCALE GENOMIC DNA]</scope>
    <source>
        <strain evidence="6 7">AA17</strain>
    </source>
</reference>
<evidence type="ECO:0000256" key="2">
    <source>
        <dbReference type="ARBA" id="ARBA00022692"/>
    </source>
</evidence>
<dbReference type="InterPro" id="IPR007300">
    <property type="entry name" value="CidB/LrgB"/>
</dbReference>
<organism evidence="6 7">
    <name type="scientific">Fluctibacter corallii</name>
    <dbReference type="NCBI Taxonomy" id="2984329"/>
    <lineage>
        <taxon>Bacteria</taxon>
        <taxon>Pseudomonadati</taxon>
        <taxon>Pseudomonadota</taxon>
        <taxon>Gammaproteobacteria</taxon>
        <taxon>Alteromonadales</taxon>
        <taxon>Alteromonadaceae</taxon>
        <taxon>Fluctibacter</taxon>
    </lineage>
</organism>
<protein>
    <submittedName>
        <fullName evidence="6">LrgB family protein</fullName>
    </submittedName>
</protein>
<comment type="caution">
    <text evidence="6">The sequence shown here is derived from an EMBL/GenBank/DDBJ whole genome shotgun (WGS) entry which is preliminary data.</text>
</comment>
<feature type="transmembrane region" description="Helical" evidence="5">
    <location>
        <begin position="87"/>
        <end position="111"/>
    </location>
</feature>
<dbReference type="PANTHER" id="PTHR30249">
    <property type="entry name" value="PUTATIVE SEROTONIN TRANSPORTER"/>
    <property type="match status" value="1"/>
</dbReference>
<evidence type="ECO:0000256" key="1">
    <source>
        <dbReference type="ARBA" id="ARBA00004141"/>
    </source>
</evidence>
<name>A0ABT3A7Z8_9ALTE</name>
<keyword evidence="3 5" id="KW-1133">Transmembrane helix</keyword>
<dbReference type="Pfam" id="PF04172">
    <property type="entry name" value="LrgB"/>
    <property type="match status" value="1"/>
</dbReference>
<evidence type="ECO:0000313" key="7">
    <source>
        <dbReference type="Proteomes" id="UP001652504"/>
    </source>
</evidence>
<dbReference type="RefSeq" id="WP_263712086.1">
    <property type="nucleotide sequence ID" value="NZ_JAOWKX010000004.1"/>
</dbReference>
<keyword evidence="2 5" id="KW-0812">Transmembrane</keyword>
<evidence type="ECO:0000256" key="4">
    <source>
        <dbReference type="ARBA" id="ARBA00023136"/>
    </source>
</evidence>
<evidence type="ECO:0000313" key="6">
    <source>
        <dbReference type="EMBL" id="MCV2884802.1"/>
    </source>
</evidence>
<dbReference type="EMBL" id="JAOWKX010000004">
    <property type="protein sequence ID" value="MCV2884802.1"/>
    <property type="molecule type" value="Genomic_DNA"/>
</dbReference>
<gene>
    <name evidence="6" type="ORF">OE749_08850</name>
</gene>
<evidence type="ECO:0000256" key="3">
    <source>
        <dbReference type="ARBA" id="ARBA00022989"/>
    </source>
</evidence>
<feature type="transmembrane region" description="Helical" evidence="5">
    <location>
        <begin position="199"/>
        <end position="223"/>
    </location>
</feature>
<sequence length="227" mass="24084">MLFTVIWLLLTVFCYSLSAALYRKCHATPILHPILPSALLVYVFIYLLDEKVSSYLTYTSLIHWMLAPATVVLAVPMFKHLYVVKVLGWQGLAAMLVGGIMGPISCFLILWGSGVDTALLLTSLTKSITTPLAIETAEAIGGIPSIAAVMVILTGISGAMMSQWVFTLTGCSHSQSKGLALGTAAHAVGTSRAALIDEHAVACSSIALCLNGVMTSLCLPIIISMIK</sequence>
<accession>A0ABT3A7Z8</accession>
<feature type="transmembrane region" description="Helical" evidence="5">
    <location>
        <begin position="55"/>
        <end position="75"/>
    </location>
</feature>
<keyword evidence="4 5" id="KW-0472">Membrane</keyword>
<keyword evidence="7" id="KW-1185">Reference proteome</keyword>